<accession>L9KPI0</accession>
<keyword evidence="6" id="KW-0371">Homeobox</keyword>
<feature type="compositionally biased region" description="Basic and acidic residues" evidence="5">
    <location>
        <begin position="44"/>
        <end position="76"/>
    </location>
</feature>
<dbReference type="GO" id="GO:0046872">
    <property type="term" value="F:metal ion binding"/>
    <property type="evidence" value="ECO:0007669"/>
    <property type="project" value="UniProtKB-KW"/>
</dbReference>
<evidence type="ECO:0000313" key="6">
    <source>
        <dbReference type="EMBL" id="ELW63057.1"/>
    </source>
</evidence>
<keyword evidence="3" id="KW-0677">Repeat</keyword>
<feature type="compositionally biased region" description="Basic and acidic residues" evidence="5">
    <location>
        <begin position="150"/>
        <end position="165"/>
    </location>
</feature>
<evidence type="ECO:0000256" key="2">
    <source>
        <dbReference type="ARBA" id="ARBA00022723"/>
    </source>
</evidence>
<dbReference type="PANTHER" id="PTHR45891">
    <property type="entry name" value="ZINC FINGER HOMEOBOX PROTEIN"/>
    <property type="match status" value="1"/>
</dbReference>
<gene>
    <name evidence="6" type="ORF">TREES_T100001575</name>
</gene>
<dbReference type="PANTHER" id="PTHR45891:SF4">
    <property type="entry name" value="ZINC FINGER HOMEOBOX PROTEIN 3"/>
    <property type="match status" value="1"/>
</dbReference>
<keyword evidence="7" id="KW-1185">Reference proteome</keyword>
<feature type="region of interest" description="Disordered" evidence="5">
    <location>
        <begin position="142"/>
        <end position="187"/>
    </location>
</feature>
<dbReference type="GO" id="GO:0045664">
    <property type="term" value="P:regulation of neuron differentiation"/>
    <property type="evidence" value="ECO:0007669"/>
    <property type="project" value="TreeGrafter"/>
</dbReference>
<feature type="compositionally biased region" description="Polar residues" evidence="5">
    <location>
        <begin position="254"/>
        <end position="270"/>
    </location>
</feature>
<reference evidence="7" key="1">
    <citation type="submission" date="2012-07" db="EMBL/GenBank/DDBJ databases">
        <title>Genome of the Chinese tree shrew, a rising model animal genetically related to primates.</title>
        <authorList>
            <person name="Zhang G."/>
            <person name="Fan Y."/>
            <person name="Yao Y."/>
            <person name="Huang Z."/>
        </authorList>
    </citation>
    <scope>NUCLEOTIDE SEQUENCE [LARGE SCALE GENOMIC DNA]</scope>
</reference>
<feature type="compositionally biased region" description="Basic and acidic residues" evidence="5">
    <location>
        <begin position="175"/>
        <end position="185"/>
    </location>
</feature>
<proteinExistence type="predicted"/>
<dbReference type="GO" id="GO:0005634">
    <property type="term" value="C:nucleus"/>
    <property type="evidence" value="ECO:0007669"/>
    <property type="project" value="UniProtKB-SubCell"/>
</dbReference>
<dbReference type="GO" id="GO:0000981">
    <property type="term" value="F:DNA-binding transcription factor activity, RNA polymerase II-specific"/>
    <property type="evidence" value="ECO:0007669"/>
    <property type="project" value="TreeGrafter"/>
</dbReference>
<dbReference type="GO" id="GO:0000978">
    <property type="term" value="F:RNA polymerase II cis-regulatory region sequence-specific DNA binding"/>
    <property type="evidence" value="ECO:0007669"/>
    <property type="project" value="TreeGrafter"/>
</dbReference>
<evidence type="ECO:0000256" key="3">
    <source>
        <dbReference type="ARBA" id="ARBA00022737"/>
    </source>
</evidence>
<feature type="region of interest" description="Disordered" evidence="5">
    <location>
        <begin position="1"/>
        <end position="92"/>
    </location>
</feature>
<dbReference type="EMBL" id="KB320797">
    <property type="protein sequence ID" value="ELW63057.1"/>
    <property type="molecule type" value="Genomic_DNA"/>
</dbReference>
<name>L9KPI0_TUPCH</name>
<sequence length="280" mass="30475">MAMAPQQPPQPQQQQQQPQVQQPPPPAAQPPPTPQLPPQQSQQQRKDKDSEKGKEKEKAHKGKGEPLPVPKKEKGEAPSAYSHHLSPAAHHGVCSGPCSAAGLAGSLDFRPHSIAHEPVPSLLCTRLFSLLCPPDPWRLAERGAASPEKAPAKESPKPEEQKNAPREVSPLLPKPPEEPEAESKSADSLYDPFIVPKVQYKLVCRKCQAGFGDEEAARSHLKSLCFFGQSVVNLQGRRLVPLPGVRERALWGGSSESTSRVGLAQTQNNHESSKKRQRAP</sequence>
<evidence type="ECO:0000256" key="1">
    <source>
        <dbReference type="ARBA" id="ARBA00004123"/>
    </source>
</evidence>
<dbReference type="AlphaFoldDB" id="L9KPI0"/>
<comment type="subcellular location">
    <subcellularLocation>
        <location evidence="1">Nucleus</location>
    </subcellularLocation>
</comment>
<feature type="region of interest" description="Disordered" evidence="5">
    <location>
        <begin position="251"/>
        <end position="280"/>
    </location>
</feature>
<dbReference type="Proteomes" id="UP000011518">
    <property type="component" value="Unassembled WGS sequence"/>
</dbReference>
<feature type="compositionally biased region" description="Pro residues" evidence="5">
    <location>
        <begin position="1"/>
        <end position="11"/>
    </location>
</feature>
<organism evidence="6 7">
    <name type="scientific">Tupaia chinensis</name>
    <name type="common">Chinese tree shrew</name>
    <name type="synonym">Tupaia belangeri chinensis</name>
    <dbReference type="NCBI Taxonomy" id="246437"/>
    <lineage>
        <taxon>Eukaryota</taxon>
        <taxon>Metazoa</taxon>
        <taxon>Chordata</taxon>
        <taxon>Craniata</taxon>
        <taxon>Vertebrata</taxon>
        <taxon>Euteleostomi</taxon>
        <taxon>Mammalia</taxon>
        <taxon>Eutheria</taxon>
        <taxon>Euarchontoglires</taxon>
        <taxon>Scandentia</taxon>
        <taxon>Tupaiidae</taxon>
        <taxon>Tupaia</taxon>
    </lineage>
</organism>
<dbReference type="InterPro" id="IPR051968">
    <property type="entry name" value="ZnFinger_Homeobox_TR"/>
</dbReference>
<keyword evidence="2" id="KW-0479">Metal-binding</keyword>
<dbReference type="STRING" id="246437.L9KPI0"/>
<protein>
    <submittedName>
        <fullName evidence="6">Zinc finger homeobox protein 3</fullName>
    </submittedName>
</protein>
<keyword evidence="6" id="KW-0238">DNA-binding</keyword>
<feature type="compositionally biased region" description="Pro residues" evidence="5">
    <location>
        <begin position="21"/>
        <end position="37"/>
    </location>
</feature>
<evidence type="ECO:0000256" key="4">
    <source>
        <dbReference type="ARBA" id="ARBA00022833"/>
    </source>
</evidence>
<evidence type="ECO:0000256" key="5">
    <source>
        <dbReference type="SAM" id="MobiDB-lite"/>
    </source>
</evidence>
<reference evidence="7" key="2">
    <citation type="journal article" date="2013" name="Nat. Commun.">
        <title>Genome of the Chinese tree shrew.</title>
        <authorList>
            <person name="Fan Y."/>
            <person name="Huang Z.Y."/>
            <person name="Cao C.C."/>
            <person name="Chen C.S."/>
            <person name="Chen Y.X."/>
            <person name="Fan D.D."/>
            <person name="He J."/>
            <person name="Hou H.L."/>
            <person name="Hu L."/>
            <person name="Hu X.T."/>
            <person name="Jiang X.T."/>
            <person name="Lai R."/>
            <person name="Lang Y.S."/>
            <person name="Liang B."/>
            <person name="Liao S.G."/>
            <person name="Mu D."/>
            <person name="Ma Y.Y."/>
            <person name="Niu Y.Y."/>
            <person name="Sun X.Q."/>
            <person name="Xia J.Q."/>
            <person name="Xiao J."/>
            <person name="Xiong Z.Q."/>
            <person name="Xu L."/>
            <person name="Yang L."/>
            <person name="Zhang Y."/>
            <person name="Zhao W."/>
            <person name="Zhao X.D."/>
            <person name="Zheng Y.T."/>
            <person name="Zhou J.M."/>
            <person name="Zhu Y.B."/>
            <person name="Zhang G.J."/>
            <person name="Wang J."/>
            <person name="Yao Y.G."/>
        </authorList>
    </citation>
    <scope>NUCLEOTIDE SEQUENCE [LARGE SCALE GENOMIC DNA]</scope>
</reference>
<evidence type="ECO:0000313" key="7">
    <source>
        <dbReference type="Proteomes" id="UP000011518"/>
    </source>
</evidence>
<dbReference type="SUPFAM" id="SSF81995">
    <property type="entry name" value="beta-sandwich domain of Sec23/24"/>
    <property type="match status" value="1"/>
</dbReference>
<keyword evidence="4" id="KW-0862">Zinc</keyword>
<dbReference type="InParanoid" id="L9KPI0"/>